<comment type="caution">
    <text evidence="2">The sequence shown here is derived from an EMBL/GenBank/DDBJ whole genome shotgun (WGS) entry which is preliminary data.</text>
</comment>
<name>A0A9Q4C470_9EURY</name>
<dbReference type="Proteomes" id="UP001149411">
    <property type="component" value="Unassembled WGS sequence"/>
</dbReference>
<feature type="transmembrane region" description="Helical" evidence="1">
    <location>
        <begin position="35"/>
        <end position="52"/>
    </location>
</feature>
<evidence type="ECO:0000313" key="2">
    <source>
        <dbReference type="EMBL" id="MCX2819138.1"/>
    </source>
</evidence>
<keyword evidence="3" id="KW-1185">Reference proteome</keyword>
<gene>
    <name evidence="2" type="ORF">EGH25_07205</name>
</gene>
<dbReference type="EMBL" id="RKLV01000006">
    <property type="protein sequence ID" value="MCX2819138.1"/>
    <property type="molecule type" value="Genomic_DNA"/>
</dbReference>
<keyword evidence="1" id="KW-0472">Membrane</keyword>
<protein>
    <submittedName>
        <fullName evidence="2">Uncharacterized protein</fullName>
    </submittedName>
</protein>
<keyword evidence="1" id="KW-1133">Transmembrane helix</keyword>
<keyword evidence="1" id="KW-0812">Transmembrane</keyword>
<dbReference type="RefSeq" id="WP_266087157.1">
    <property type="nucleotide sequence ID" value="NZ_RKLV01000006.1"/>
</dbReference>
<reference evidence="2" key="1">
    <citation type="submission" date="2022-09" db="EMBL/GenBank/DDBJ databases">
        <title>Haloadaptaus new haloarchaeum isolated from saline soil.</title>
        <authorList>
            <person name="Duran-Viseras A."/>
            <person name="Sanchez-Porro C."/>
            <person name="Ventosa A."/>
        </authorList>
    </citation>
    <scope>NUCLEOTIDE SEQUENCE</scope>
    <source>
        <strain evidence="2">F3-133</strain>
    </source>
</reference>
<sequence>MEKHLKFLIAAAVSIPVFVELRTFGGMLLGYEVSLPVSVVVGIVVAALVVLVDENVSFDRSMSL</sequence>
<evidence type="ECO:0000313" key="3">
    <source>
        <dbReference type="Proteomes" id="UP001149411"/>
    </source>
</evidence>
<feature type="transmembrane region" description="Helical" evidence="1">
    <location>
        <begin position="7"/>
        <end position="29"/>
    </location>
</feature>
<accession>A0A9Q4C470</accession>
<dbReference type="AlphaFoldDB" id="A0A9Q4C470"/>
<proteinExistence type="predicted"/>
<organism evidence="2 3">
    <name type="scientific">Halorutilus salinus</name>
    <dbReference type="NCBI Taxonomy" id="2487751"/>
    <lineage>
        <taxon>Archaea</taxon>
        <taxon>Methanobacteriati</taxon>
        <taxon>Methanobacteriota</taxon>
        <taxon>Stenosarchaea group</taxon>
        <taxon>Halobacteria</taxon>
        <taxon>Halorutilales</taxon>
        <taxon>Halorutilaceae</taxon>
        <taxon>Halorutilus</taxon>
    </lineage>
</organism>
<evidence type="ECO:0000256" key="1">
    <source>
        <dbReference type="SAM" id="Phobius"/>
    </source>
</evidence>